<dbReference type="AlphaFoldDB" id="A0A645DFJ7"/>
<organism evidence="1">
    <name type="scientific">bioreactor metagenome</name>
    <dbReference type="NCBI Taxonomy" id="1076179"/>
    <lineage>
        <taxon>unclassified sequences</taxon>
        <taxon>metagenomes</taxon>
        <taxon>ecological metagenomes</taxon>
    </lineage>
</organism>
<accession>A0A645DFJ7</accession>
<name>A0A645DFJ7_9ZZZZ</name>
<sequence length="231" mass="26135">MHSHILRRYNRGGRFKKNVKRNGGKSSAERGAVISRPARAAVRALIEGTVIFACLRSADIKYSRRCVVRRSWKDIRVKVKDLDHFPCCLRVGLGVFKVCLRCLKDRRDIWVPPVGYDVDISGRRDDYALKIAGVRLFAPLPEHILVIGVLILQRFYAYQLLDLHCVEVDNVDVGAWVGNAAIALRPADRGDIELIVLEGDRADRASVNIFAVKVHARDYIEVGVKFDQLIF</sequence>
<gene>
    <name evidence="1" type="ORF">SDC9_135122</name>
</gene>
<proteinExistence type="predicted"/>
<protein>
    <submittedName>
        <fullName evidence="1">Uncharacterized protein</fullName>
    </submittedName>
</protein>
<reference evidence="1" key="1">
    <citation type="submission" date="2019-08" db="EMBL/GenBank/DDBJ databases">
        <authorList>
            <person name="Kucharzyk K."/>
            <person name="Murdoch R.W."/>
            <person name="Higgins S."/>
            <person name="Loffler F."/>
        </authorList>
    </citation>
    <scope>NUCLEOTIDE SEQUENCE</scope>
</reference>
<comment type="caution">
    <text evidence="1">The sequence shown here is derived from an EMBL/GenBank/DDBJ whole genome shotgun (WGS) entry which is preliminary data.</text>
</comment>
<evidence type="ECO:0000313" key="1">
    <source>
        <dbReference type="EMBL" id="MPM88021.1"/>
    </source>
</evidence>
<dbReference type="EMBL" id="VSSQ01035722">
    <property type="protein sequence ID" value="MPM88021.1"/>
    <property type="molecule type" value="Genomic_DNA"/>
</dbReference>